<dbReference type="Proteomes" id="UP001597493">
    <property type="component" value="Unassembled WGS sequence"/>
</dbReference>
<name>A0ABW5R364_9BACL</name>
<dbReference type="RefSeq" id="WP_379276241.1">
    <property type="nucleotide sequence ID" value="NZ_JBHUGT010000022.1"/>
</dbReference>
<dbReference type="GO" id="GO:0016787">
    <property type="term" value="F:hydrolase activity"/>
    <property type="evidence" value="ECO:0007669"/>
    <property type="project" value="UniProtKB-KW"/>
</dbReference>
<keyword evidence="3" id="KW-1185">Reference proteome</keyword>
<dbReference type="Gene3D" id="1.10.3210.10">
    <property type="entry name" value="Hypothetical protein af1432"/>
    <property type="match status" value="1"/>
</dbReference>
<gene>
    <name evidence="2" type="ORF">ACFSW5_18460</name>
</gene>
<organism evidence="2 3">
    <name type="scientific">Paenibacillus thailandensis</name>
    <dbReference type="NCBI Taxonomy" id="393250"/>
    <lineage>
        <taxon>Bacteria</taxon>
        <taxon>Bacillati</taxon>
        <taxon>Bacillota</taxon>
        <taxon>Bacilli</taxon>
        <taxon>Bacillales</taxon>
        <taxon>Paenibacillaceae</taxon>
        <taxon>Paenibacillus</taxon>
    </lineage>
</organism>
<evidence type="ECO:0000259" key="1">
    <source>
        <dbReference type="PROSITE" id="PS51832"/>
    </source>
</evidence>
<feature type="domain" description="HD-GYP" evidence="1">
    <location>
        <begin position="120"/>
        <end position="324"/>
    </location>
</feature>
<accession>A0ABW5R364</accession>
<protein>
    <submittedName>
        <fullName evidence="2">HD-GYP domain-containing protein</fullName>
        <ecNumber evidence="2">3.1.4.-</ecNumber>
    </submittedName>
</protein>
<comment type="caution">
    <text evidence="2">The sequence shown here is derived from an EMBL/GenBank/DDBJ whole genome shotgun (WGS) entry which is preliminary data.</text>
</comment>
<dbReference type="EC" id="3.1.4.-" evidence="2"/>
<proteinExistence type="predicted"/>
<dbReference type="SUPFAM" id="SSF109604">
    <property type="entry name" value="HD-domain/PDEase-like"/>
    <property type="match status" value="1"/>
</dbReference>
<dbReference type="Pfam" id="PF13487">
    <property type="entry name" value="HD_5"/>
    <property type="match status" value="1"/>
</dbReference>
<dbReference type="EMBL" id="JBHUMY010000025">
    <property type="protein sequence ID" value="MFD2662243.1"/>
    <property type="molecule type" value="Genomic_DNA"/>
</dbReference>
<dbReference type="CDD" id="cd00077">
    <property type="entry name" value="HDc"/>
    <property type="match status" value="1"/>
</dbReference>
<dbReference type="InterPro" id="IPR003607">
    <property type="entry name" value="HD/PDEase_dom"/>
</dbReference>
<dbReference type="PANTHER" id="PTHR43155:SF2">
    <property type="entry name" value="CYCLIC DI-GMP PHOSPHODIESTERASE PA4108"/>
    <property type="match status" value="1"/>
</dbReference>
<dbReference type="PROSITE" id="PS51832">
    <property type="entry name" value="HD_GYP"/>
    <property type="match status" value="1"/>
</dbReference>
<reference evidence="3" key="1">
    <citation type="journal article" date="2019" name="Int. J. Syst. Evol. Microbiol.">
        <title>The Global Catalogue of Microorganisms (GCM) 10K type strain sequencing project: providing services to taxonomists for standard genome sequencing and annotation.</title>
        <authorList>
            <consortium name="The Broad Institute Genomics Platform"/>
            <consortium name="The Broad Institute Genome Sequencing Center for Infectious Disease"/>
            <person name="Wu L."/>
            <person name="Ma J."/>
        </authorList>
    </citation>
    <scope>NUCLEOTIDE SEQUENCE [LARGE SCALE GENOMIC DNA]</scope>
    <source>
        <strain evidence="3">TISTR 1827</strain>
    </source>
</reference>
<evidence type="ECO:0000313" key="3">
    <source>
        <dbReference type="Proteomes" id="UP001597493"/>
    </source>
</evidence>
<dbReference type="SMART" id="SM00471">
    <property type="entry name" value="HDc"/>
    <property type="match status" value="1"/>
</dbReference>
<dbReference type="InterPro" id="IPR037522">
    <property type="entry name" value="HD_GYP_dom"/>
</dbReference>
<evidence type="ECO:0000313" key="2">
    <source>
        <dbReference type="EMBL" id="MFD2662243.1"/>
    </source>
</evidence>
<keyword evidence="2" id="KW-0378">Hydrolase</keyword>
<sequence length="366" mass="40281">MGAVTLSQLKLGDKLAEDVLTPLGSVLFHKGHIIQSRELDILQAFLIRQVEVSDPPGKQDAAKPAAKSAADKAGAAVAQPKEAAGAAVTSFEAEYDRLVLLLKKSFQSVSAASALPVLDLRKQLEIVLSLISQYNPLTFVPRSFQESDYWYHNSAASALTSYLIAQWSGIPQKDWMQLALAGLLHDIGNVKLDPSILHKPSKLTAEETEEMMRHTKMGYQLLKNVAALNEGVKLTALQHHEREDGTGYPLNIMAESIHPYAKIVAIADIFHAMTMSKAYRKGQSPYLVLEQIKSDAFGKLDPGFVTVFVDKVTQFVNGTKVRLSDGRVGEIIFSDRVYPTRPWVSVGGTIVNLTVERQLYILEVLK</sequence>
<dbReference type="PANTHER" id="PTHR43155">
    <property type="entry name" value="CYCLIC DI-GMP PHOSPHODIESTERASE PA4108-RELATED"/>
    <property type="match status" value="1"/>
</dbReference>